<dbReference type="EMBL" id="CM004387">
    <property type="protein sequence ID" value="OAY60293.1"/>
    <property type="molecule type" value="Genomic_DNA"/>
</dbReference>
<name>A0A2C9WKR5_MANES</name>
<reference evidence="1" key="1">
    <citation type="submission" date="2016-02" db="EMBL/GenBank/DDBJ databases">
        <title>WGS assembly of Manihot esculenta.</title>
        <authorList>
            <person name="Bredeson J.V."/>
            <person name="Prochnik S.E."/>
            <person name="Lyons J.B."/>
            <person name="Schmutz J."/>
            <person name="Grimwood J."/>
            <person name="Vrebalov J."/>
            <person name="Bart R.S."/>
            <person name="Amuge T."/>
            <person name="Ferguson M.E."/>
            <person name="Green R."/>
            <person name="Putnam N."/>
            <person name="Stites J."/>
            <person name="Rounsley S."/>
            <person name="Rokhsar D.S."/>
        </authorList>
    </citation>
    <scope>NUCLEOTIDE SEQUENCE [LARGE SCALE GENOMIC DNA]</scope>
    <source>
        <tissue evidence="1">Leaf</tissue>
    </source>
</reference>
<organism evidence="1">
    <name type="scientific">Manihot esculenta</name>
    <name type="common">Cassava</name>
    <name type="synonym">Jatropha manihot</name>
    <dbReference type="NCBI Taxonomy" id="3983"/>
    <lineage>
        <taxon>Eukaryota</taxon>
        <taxon>Viridiplantae</taxon>
        <taxon>Streptophyta</taxon>
        <taxon>Embryophyta</taxon>
        <taxon>Tracheophyta</taxon>
        <taxon>Spermatophyta</taxon>
        <taxon>Magnoliopsida</taxon>
        <taxon>eudicotyledons</taxon>
        <taxon>Gunneridae</taxon>
        <taxon>Pentapetalae</taxon>
        <taxon>rosids</taxon>
        <taxon>fabids</taxon>
        <taxon>Malpighiales</taxon>
        <taxon>Euphorbiaceae</taxon>
        <taxon>Crotonoideae</taxon>
        <taxon>Manihoteae</taxon>
        <taxon>Manihot</taxon>
    </lineage>
</organism>
<proteinExistence type="predicted"/>
<gene>
    <name evidence="1" type="ORF">MANES_01G101400</name>
</gene>
<accession>A0A2C9WKR5</accession>
<sequence>MMMVDLCLFRFFLTTSFRLFMGLHVIFYFFTLVNGGESCKESLLFFARKVFRHP</sequence>
<dbReference type="AlphaFoldDB" id="A0A2C9WKR5"/>
<protein>
    <submittedName>
        <fullName evidence="1">Uncharacterized protein</fullName>
    </submittedName>
</protein>
<evidence type="ECO:0000313" key="1">
    <source>
        <dbReference type="EMBL" id="OAY60293.1"/>
    </source>
</evidence>